<dbReference type="GO" id="GO:0006629">
    <property type="term" value="P:lipid metabolic process"/>
    <property type="evidence" value="ECO:0007669"/>
    <property type="project" value="InterPro"/>
</dbReference>
<dbReference type="PANTHER" id="PTHR11440">
    <property type="entry name" value="LECITHIN-CHOLESTEROL ACYLTRANSFERASE-RELATED"/>
    <property type="match status" value="1"/>
</dbReference>
<evidence type="ECO:0000313" key="2">
    <source>
        <dbReference type="Proteomes" id="UP000050795"/>
    </source>
</evidence>
<feature type="signal peptide" evidence="1">
    <location>
        <begin position="1"/>
        <end position="19"/>
    </location>
</feature>
<accession>A0AA85K090</accession>
<keyword evidence="1" id="KW-0732">Signal</keyword>
<organism evidence="2 3">
    <name type="scientific">Trichobilharzia regenti</name>
    <name type="common">Nasal bird schistosome</name>
    <dbReference type="NCBI Taxonomy" id="157069"/>
    <lineage>
        <taxon>Eukaryota</taxon>
        <taxon>Metazoa</taxon>
        <taxon>Spiralia</taxon>
        <taxon>Lophotrochozoa</taxon>
        <taxon>Platyhelminthes</taxon>
        <taxon>Trematoda</taxon>
        <taxon>Digenea</taxon>
        <taxon>Strigeidida</taxon>
        <taxon>Schistosomatoidea</taxon>
        <taxon>Schistosomatidae</taxon>
        <taxon>Trichobilharzia</taxon>
    </lineage>
</organism>
<dbReference type="AlphaFoldDB" id="A0AA85K090"/>
<protein>
    <submittedName>
        <fullName evidence="3">Uncharacterized protein</fullName>
    </submittedName>
</protein>
<dbReference type="InterPro" id="IPR003386">
    <property type="entry name" value="LACT/PDAT_acylTrfase"/>
</dbReference>
<evidence type="ECO:0000313" key="3">
    <source>
        <dbReference type="WBParaSite" id="TREG1_5280.1"/>
    </source>
</evidence>
<dbReference type="InterPro" id="IPR029058">
    <property type="entry name" value="AB_hydrolase_fold"/>
</dbReference>
<dbReference type="Pfam" id="PF02450">
    <property type="entry name" value="LCAT"/>
    <property type="match status" value="1"/>
</dbReference>
<keyword evidence="2" id="KW-1185">Reference proteome</keyword>
<dbReference type="Gene3D" id="3.40.50.1820">
    <property type="entry name" value="alpha/beta hydrolase"/>
    <property type="match status" value="1"/>
</dbReference>
<dbReference type="WBParaSite" id="TREG1_5280.1">
    <property type="protein sequence ID" value="TREG1_5280.1"/>
    <property type="gene ID" value="TREG1_5280"/>
</dbReference>
<reference evidence="2" key="1">
    <citation type="submission" date="2022-06" db="EMBL/GenBank/DDBJ databases">
        <authorList>
            <person name="Berger JAMES D."/>
            <person name="Berger JAMES D."/>
        </authorList>
    </citation>
    <scope>NUCLEOTIDE SEQUENCE [LARGE SCALE GENOMIC DNA]</scope>
</reference>
<reference evidence="3" key="2">
    <citation type="submission" date="2023-11" db="UniProtKB">
        <authorList>
            <consortium name="WormBaseParasite"/>
        </authorList>
    </citation>
    <scope>IDENTIFICATION</scope>
</reference>
<sequence>MPSTQFIIWLLFSFVLVNSQKMLTVMNKTFGIKYPIILIPGLGGSQAYCEPKTNKQAFTAFSLWFNWFYLLLPERLATYFNLKYDPVTYEGHDADECKIDFPGWGETWSVEYLSQSNYITYFHTIVSELTEDNYYVRNFTIRGAPYDFRKAPEYLKLNKKQEYAEMKSRHQSSVNFVSTPF</sequence>
<dbReference type="GO" id="GO:0008374">
    <property type="term" value="F:O-acyltransferase activity"/>
    <property type="evidence" value="ECO:0007669"/>
    <property type="project" value="InterPro"/>
</dbReference>
<proteinExistence type="predicted"/>
<evidence type="ECO:0000256" key="1">
    <source>
        <dbReference type="SAM" id="SignalP"/>
    </source>
</evidence>
<dbReference type="Proteomes" id="UP000050795">
    <property type="component" value="Unassembled WGS sequence"/>
</dbReference>
<name>A0AA85K090_TRIRE</name>
<feature type="chain" id="PRO_5041708485" evidence="1">
    <location>
        <begin position="20"/>
        <end position="181"/>
    </location>
</feature>